<dbReference type="Pfam" id="PF00754">
    <property type="entry name" value="F5_F8_type_C"/>
    <property type="match status" value="1"/>
</dbReference>
<accession>A0ABR2KRY4</accession>
<dbReference type="SUPFAM" id="SSF49785">
    <property type="entry name" value="Galactose-binding domain-like"/>
    <property type="match status" value="1"/>
</dbReference>
<dbReference type="Gene3D" id="2.60.120.260">
    <property type="entry name" value="Galactose-binding domain-like"/>
    <property type="match status" value="1"/>
</dbReference>
<sequence>MKGENLEFSLGIKNLNDLPFHKYEKNFSFIVNGKEYKTNRFIADMLSPIVRNLHYNDETLDAFSFNTKHSILDGKIEIDYFNDFLNLSQFQTVNMDKNRMKVYSEYFCHLGNLEEYFRLRSDSCQEFSKEDAVYQLVTIIEMLSTNHGMNKQDYESYKSTIDELIKFIASNFEDIDKGQMKELKYDIIEEIISSESLKLRDEDTLLQFILDLYDFDHDYSNLFKYVIFSNISDGTFKNFIEKLDIDNLNEKIWKLICNRILLPREETIKGINQNRYIENVQKFEYQKGREFQGIMQYLTEKTGGNIHDNGTIKIDSNSLSKNNYHPKNLIDFNNDNNYYHSNNDILSEIYFDFKDKKIQLTDYSIKSYDQESYTGHIKDWAIDVSNDGKNWDTIDTHKNDNALNGPNIIATFSIQKKDSEFSRFVRFRQTGPNWNGRNCNFIYFSTIEFYGNLKSQ</sequence>
<organism evidence="2 3">
    <name type="scientific">Tritrichomonas musculus</name>
    <dbReference type="NCBI Taxonomy" id="1915356"/>
    <lineage>
        <taxon>Eukaryota</taxon>
        <taxon>Metamonada</taxon>
        <taxon>Parabasalia</taxon>
        <taxon>Tritrichomonadida</taxon>
        <taxon>Tritrichomonadidae</taxon>
        <taxon>Tritrichomonas</taxon>
    </lineage>
</organism>
<evidence type="ECO:0000313" key="3">
    <source>
        <dbReference type="Proteomes" id="UP001470230"/>
    </source>
</evidence>
<dbReference type="Proteomes" id="UP001470230">
    <property type="component" value="Unassembled WGS sequence"/>
</dbReference>
<evidence type="ECO:0000259" key="1">
    <source>
        <dbReference type="Pfam" id="PF00754"/>
    </source>
</evidence>
<proteinExistence type="predicted"/>
<feature type="domain" description="F5/8 type C" evidence="1">
    <location>
        <begin position="315"/>
        <end position="437"/>
    </location>
</feature>
<dbReference type="EMBL" id="JAPFFF010000003">
    <property type="protein sequence ID" value="KAK8893839.1"/>
    <property type="molecule type" value="Genomic_DNA"/>
</dbReference>
<name>A0ABR2KRY4_9EUKA</name>
<protein>
    <recommendedName>
        <fullName evidence="1">F5/8 type C domain-containing protein</fullName>
    </recommendedName>
</protein>
<dbReference type="InterPro" id="IPR000421">
    <property type="entry name" value="FA58C"/>
</dbReference>
<keyword evidence="3" id="KW-1185">Reference proteome</keyword>
<reference evidence="2 3" key="1">
    <citation type="submission" date="2024-04" db="EMBL/GenBank/DDBJ databases">
        <title>Tritrichomonas musculus Genome.</title>
        <authorList>
            <person name="Alves-Ferreira E."/>
            <person name="Grigg M."/>
            <person name="Lorenzi H."/>
            <person name="Galac M."/>
        </authorList>
    </citation>
    <scope>NUCLEOTIDE SEQUENCE [LARGE SCALE GENOMIC DNA]</scope>
    <source>
        <strain evidence="2 3">EAF2021</strain>
    </source>
</reference>
<evidence type="ECO:0000313" key="2">
    <source>
        <dbReference type="EMBL" id="KAK8893839.1"/>
    </source>
</evidence>
<gene>
    <name evidence="2" type="ORF">M9Y10_022268</name>
</gene>
<dbReference type="InterPro" id="IPR008979">
    <property type="entry name" value="Galactose-bd-like_sf"/>
</dbReference>
<comment type="caution">
    <text evidence="2">The sequence shown here is derived from an EMBL/GenBank/DDBJ whole genome shotgun (WGS) entry which is preliminary data.</text>
</comment>